<feature type="signal peptide" evidence="2">
    <location>
        <begin position="1"/>
        <end position="18"/>
    </location>
</feature>
<dbReference type="CDD" id="cd00448">
    <property type="entry name" value="YjgF_YER057c_UK114_family"/>
    <property type="match status" value="1"/>
</dbReference>
<dbReference type="GO" id="GO:0019239">
    <property type="term" value="F:deaminase activity"/>
    <property type="evidence" value="ECO:0007669"/>
    <property type="project" value="TreeGrafter"/>
</dbReference>
<accession>A0A7J5A9G6</accession>
<evidence type="ECO:0000313" key="4">
    <source>
        <dbReference type="Proteomes" id="UP000467305"/>
    </source>
</evidence>
<dbReference type="InterPro" id="IPR035959">
    <property type="entry name" value="RutC-like_sf"/>
</dbReference>
<dbReference type="PANTHER" id="PTHR11803">
    <property type="entry name" value="2-IMINOBUTANOATE/2-IMINOPROPANOATE DEAMINASE RIDA"/>
    <property type="match status" value="1"/>
</dbReference>
<organism evidence="3 4">
    <name type="scientific">Tenacibaculum aiptasiae</name>
    <dbReference type="NCBI Taxonomy" id="426481"/>
    <lineage>
        <taxon>Bacteria</taxon>
        <taxon>Pseudomonadati</taxon>
        <taxon>Bacteroidota</taxon>
        <taxon>Flavobacteriia</taxon>
        <taxon>Flavobacteriales</taxon>
        <taxon>Flavobacteriaceae</taxon>
        <taxon>Tenacibaculum</taxon>
    </lineage>
</organism>
<dbReference type="GO" id="GO:0005829">
    <property type="term" value="C:cytosol"/>
    <property type="evidence" value="ECO:0007669"/>
    <property type="project" value="TreeGrafter"/>
</dbReference>
<dbReference type="Gene3D" id="3.30.1330.40">
    <property type="entry name" value="RutC-like"/>
    <property type="match status" value="1"/>
</dbReference>
<dbReference type="Proteomes" id="UP000467305">
    <property type="component" value="Unassembled WGS sequence"/>
</dbReference>
<dbReference type="AlphaFoldDB" id="A0A7J5A9G6"/>
<evidence type="ECO:0000256" key="1">
    <source>
        <dbReference type="ARBA" id="ARBA00010552"/>
    </source>
</evidence>
<comment type="caution">
    <text evidence="3">The sequence shown here is derived from an EMBL/GenBank/DDBJ whole genome shotgun (WGS) entry which is preliminary data.</text>
</comment>
<comment type="similarity">
    <text evidence="1">Belongs to the RutC family.</text>
</comment>
<evidence type="ECO:0000313" key="3">
    <source>
        <dbReference type="EMBL" id="KAB1154204.1"/>
    </source>
</evidence>
<feature type="chain" id="PRO_5029511196" evidence="2">
    <location>
        <begin position="19"/>
        <end position="156"/>
    </location>
</feature>
<proteinExistence type="inferred from homology"/>
<reference evidence="3 4" key="1">
    <citation type="submission" date="2019-09" db="EMBL/GenBank/DDBJ databases">
        <authorList>
            <person name="Cao W.R."/>
        </authorList>
    </citation>
    <scope>NUCLEOTIDE SEQUENCE [LARGE SCALE GENOMIC DNA]</scope>
    <source>
        <strain evidence="4">a4</strain>
    </source>
</reference>
<keyword evidence="2" id="KW-0732">Signal</keyword>
<dbReference type="InterPro" id="IPR006175">
    <property type="entry name" value="YjgF/YER057c/UK114"/>
</dbReference>
<dbReference type="EMBL" id="WAAU01000029">
    <property type="protein sequence ID" value="KAB1154204.1"/>
    <property type="molecule type" value="Genomic_DNA"/>
</dbReference>
<dbReference type="PANTHER" id="PTHR11803:SF58">
    <property type="entry name" value="PROTEIN HMF1-RELATED"/>
    <property type="match status" value="1"/>
</dbReference>
<dbReference type="RefSeq" id="WP_150900838.1">
    <property type="nucleotide sequence ID" value="NZ_WAAU01000029.1"/>
</dbReference>
<name>A0A7J5A9G6_9FLAO</name>
<keyword evidence="4" id="KW-1185">Reference proteome</keyword>
<protein>
    <submittedName>
        <fullName evidence="3">RidA family protein</fullName>
    </submittedName>
</protein>
<dbReference type="Pfam" id="PF01042">
    <property type="entry name" value="Ribonuc_L-PSP"/>
    <property type="match status" value="1"/>
</dbReference>
<dbReference type="OrthoDB" id="573013at2"/>
<evidence type="ECO:0000256" key="2">
    <source>
        <dbReference type="SAM" id="SignalP"/>
    </source>
</evidence>
<dbReference type="PROSITE" id="PS51257">
    <property type="entry name" value="PROKAR_LIPOPROTEIN"/>
    <property type="match status" value="1"/>
</dbReference>
<gene>
    <name evidence="3" type="ORF">F7018_14605</name>
</gene>
<dbReference type="SUPFAM" id="SSF55298">
    <property type="entry name" value="YjgF-like"/>
    <property type="match status" value="1"/>
</dbReference>
<sequence length="156" mass="17735">MKHLTLLIATFIFTSCVAQQNTTNLKRKNPKSLYNPTQYGFTQTINAPANGEYIFVSGQLGTNEELHEFSKDFRTQVKLTLQNVIHGLKANKVNTKDVVKITVLIKDHSNKRLKIWTEEMLKVWGNKYPTSTLIPVPRLALDGMLIEVDAIAYKTK</sequence>